<keyword evidence="3" id="KW-1185">Reference proteome</keyword>
<dbReference type="EMBL" id="JAOAMV010000005">
    <property type="protein sequence ID" value="MCT2559410.1"/>
    <property type="molecule type" value="Genomic_DNA"/>
</dbReference>
<protein>
    <recommendedName>
        <fullName evidence="1">PilZ domain-containing protein</fullName>
    </recommendedName>
</protein>
<name>A0A9X3AA07_9SPHN</name>
<dbReference type="SUPFAM" id="SSF141371">
    <property type="entry name" value="PilZ domain-like"/>
    <property type="match status" value="1"/>
</dbReference>
<dbReference type="Proteomes" id="UP001142648">
    <property type="component" value="Unassembled WGS sequence"/>
</dbReference>
<gene>
    <name evidence="2" type="ORF">N0B51_10510</name>
</gene>
<dbReference type="Pfam" id="PF07238">
    <property type="entry name" value="PilZ"/>
    <property type="match status" value="1"/>
</dbReference>
<evidence type="ECO:0000313" key="3">
    <source>
        <dbReference type="Proteomes" id="UP001142648"/>
    </source>
</evidence>
<comment type="caution">
    <text evidence="2">The sequence shown here is derived from an EMBL/GenBank/DDBJ whole genome shotgun (WGS) entry which is preliminary data.</text>
</comment>
<dbReference type="InterPro" id="IPR009875">
    <property type="entry name" value="PilZ_domain"/>
</dbReference>
<organism evidence="2 3">
    <name type="scientific">Tsuneonella litorea</name>
    <dbReference type="NCBI Taxonomy" id="2976475"/>
    <lineage>
        <taxon>Bacteria</taxon>
        <taxon>Pseudomonadati</taxon>
        <taxon>Pseudomonadota</taxon>
        <taxon>Alphaproteobacteria</taxon>
        <taxon>Sphingomonadales</taxon>
        <taxon>Erythrobacteraceae</taxon>
        <taxon>Tsuneonella</taxon>
    </lineage>
</organism>
<evidence type="ECO:0000259" key="1">
    <source>
        <dbReference type="Pfam" id="PF07238"/>
    </source>
</evidence>
<evidence type="ECO:0000313" key="2">
    <source>
        <dbReference type="EMBL" id="MCT2559410.1"/>
    </source>
</evidence>
<feature type="domain" description="PilZ" evidence="1">
    <location>
        <begin position="9"/>
        <end position="97"/>
    </location>
</feature>
<dbReference type="AlphaFoldDB" id="A0A9X3AA07"/>
<dbReference type="RefSeq" id="WP_259962305.1">
    <property type="nucleotide sequence ID" value="NZ_JAOAMV010000005.1"/>
</dbReference>
<dbReference type="GO" id="GO:0035438">
    <property type="term" value="F:cyclic-di-GMP binding"/>
    <property type="evidence" value="ECO:0007669"/>
    <property type="project" value="InterPro"/>
</dbReference>
<accession>A0A9X3AA07</accession>
<proteinExistence type="predicted"/>
<reference evidence="2" key="1">
    <citation type="submission" date="2022-09" db="EMBL/GenBank/DDBJ databases">
        <title>The genome sequence of Tsuneonella sp. YG55.</title>
        <authorList>
            <person name="Liu Y."/>
        </authorList>
    </citation>
    <scope>NUCLEOTIDE SEQUENCE</scope>
    <source>
        <strain evidence="2">YG55</strain>
    </source>
</reference>
<sequence length="106" mass="11640">MSEEDSFIERRRHPRMSTAIGGLVRTSLGARAPVEICELSESGFSVTTDRGPVPRASGYSVKIDGLETLETTLRWRGNDEAGFEFARPLHPAVVDHLAAKHPPKRG</sequence>